<reference evidence="2 3" key="1">
    <citation type="submission" date="2024-09" db="EMBL/GenBank/DDBJ databases">
        <authorList>
            <person name="Sun Q."/>
            <person name="Mori K."/>
        </authorList>
    </citation>
    <scope>NUCLEOTIDE SEQUENCE [LARGE SCALE GENOMIC DNA]</scope>
    <source>
        <strain evidence="2 3">CCM 7609</strain>
    </source>
</reference>
<feature type="compositionally biased region" description="Gly residues" evidence="1">
    <location>
        <begin position="27"/>
        <end position="38"/>
    </location>
</feature>
<name>A0ABV5G749_9MICC</name>
<sequence length="48" mass="4957">MQVVLRDGRAIVVGRTPPHVGHTSVDGGLGPGGRGGQRLHGYPGRGDR</sequence>
<feature type="region of interest" description="Disordered" evidence="1">
    <location>
        <begin position="14"/>
        <end position="48"/>
    </location>
</feature>
<dbReference type="EMBL" id="JBHMFI010000002">
    <property type="protein sequence ID" value="MFB9074721.1"/>
    <property type="molecule type" value="Genomic_DNA"/>
</dbReference>
<keyword evidence="3" id="KW-1185">Reference proteome</keyword>
<evidence type="ECO:0000313" key="2">
    <source>
        <dbReference type="EMBL" id="MFB9074721.1"/>
    </source>
</evidence>
<evidence type="ECO:0000256" key="1">
    <source>
        <dbReference type="SAM" id="MobiDB-lite"/>
    </source>
</evidence>
<proteinExistence type="predicted"/>
<protein>
    <submittedName>
        <fullName evidence="2">Uncharacterized protein</fullName>
    </submittedName>
</protein>
<evidence type="ECO:0000313" key="3">
    <source>
        <dbReference type="Proteomes" id="UP001589575"/>
    </source>
</evidence>
<accession>A0ABV5G749</accession>
<comment type="caution">
    <text evidence="2">The sequence shown here is derived from an EMBL/GenBank/DDBJ whole genome shotgun (WGS) entry which is preliminary data.</text>
</comment>
<gene>
    <name evidence="2" type="ORF">ACFFX0_27435</name>
</gene>
<dbReference type="Proteomes" id="UP001589575">
    <property type="component" value="Unassembled WGS sequence"/>
</dbReference>
<organism evidence="2 3">
    <name type="scientific">Citricoccus parietis</name>
    <dbReference type="NCBI Taxonomy" id="592307"/>
    <lineage>
        <taxon>Bacteria</taxon>
        <taxon>Bacillati</taxon>
        <taxon>Actinomycetota</taxon>
        <taxon>Actinomycetes</taxon>
        <taxon>Micrococcales</taxon>
        <taxon>Micrococcaceae</taxon>
        <taxon>Citricoccus</taxon>
    </lineage>
</organism>